<keyword evidence="1" id="KW-0472">Membrane</keyword>
<sequence length="68" mass="7623">MSAISGIGIVLTLLIYGVALYIAYLVITVAVRYGIDHSELGKILKKKYGDQEKAEKFHPKDDLDKDKR</sequence>
<comment type="caution">
    <text evidence="2">The sequence shown here is derived from an EMBL/GenBank/DDBJ whole genome shotgun (WGS) entry which is preliminary data.</text>
</comment>
<dbReference type="AlphaFoldDB" id="A0A4Y9ACS2"/>
<dbReference type="Proteomes" id="UP000298484">
    <property type="component" value="Unassembled WGS sequence"/>
</dbReference>
<protein>
    <submittedName>
        <fullName evidence="2">Uncharacterized protein</fullName>
    </submittedName>
</protein>
<name>A0A4Y9ACS2_9BACI</name>
<evidence type="ECO:0000256" key="1">
    <source>
        <dbReference type="SAM" id="Phobius"/>
    </source>
</evidence>
<dbReference type="OrthoDB" id="2439508at2"/>
<keyword evidence="1" id="KW-1133">Transmembrane helix</keyword>
<dbReference type="RefSeq" id="WP_135110165.1">
    <property type="nucleotide sequence ID" value="NZ_SRHY01000016.1"/>
</dbReference>
<proteinExistence type="predicted"/>
<accession>A0A4Y9ACS2</accession>
<keyword evidence="3" id="KW-1185">Reference proteome</keyword>
<feature type="transmembrane region" description="Helical" evidence="1">
    <location>
        <begin position="6"/>
        <end position="35"/>
    </location>
</feature>
<reference evidence="2 3" key="1">
    <citation type="submission" date="2019-03" db="EMBL/GenBank/DDBJ databases">
        <title>Genome sequence of Lentibacillus salicampi ATCC BAA-719.</title>
        <authorList>
            <person name="Maclea K.S."/>
            <person name="Simoes Junior M."/>
        </authorList>
    </citation>
    <scope>NUCLEOTIDE SEQUENCE [LARGE SCALE GENOMIC DNA]</scope>
    <source>
        <strain evidence="2 3">ATCC BAA-719</strain>
    </source>
</reference>
<organism evidence="2 3">
    <name type="scientific">Lentibacillus salicampi</name>
    <dbReference type="NCBI Taxonomy" id="175306"/>
    <lineage>
        <taxon>Bacteria</taxon>
        <taxon>Bacillati</taxon>
        <taxon>Bacillota</taxon>
        <taxon>Bacilli</taxon>
        <taxon>Bacillales</taxon>
        <taxon>Bacillaceae</taxon>
        <taxon>Lentibacillus</taxon>
    </lineage>
</organism>
<evidence type="ECO:0000313" key="2">
    <source>
        <dbReference type="EMBL" id="TFJ92720.1"/>
    </source>
</evidence>
<gene>
    <name evidence="2" type="ORF">E4U82_10565</name>
</gene>
<evidence type="ECO:0000313" key="3">
    <source>
        <dbReference type="Proteomes" id="UP000298484"/>
    </source>
</evidence>
<keyword evidence="1" id="KW-0812">Transmembrane</keyword>
<dbReference type="EMBL" id="SRHY01000016">
    <property type="protein sequence ID" value="TFJ92720.1"/>
    <property type="molecule type" value="Genomic_DNA"/>
</dbReference>